<organism evidence="1">
    <name type="scientific">viral metagenome</name>
    <dbReference type="NCBI Taxonomy" id="1070528"/>
    <lineage>
        <taxon>unclassified sequences</taxon>
        <taxon>metagenomes</taxon>
        <taxon>organismal metagenomes</taxon>
    </lineage>
</organism>
<protein>
    <submittedName>
        <fullName evidence="1">Uncharacterized protein</fullName>
    </submittedName>
</protein>
<evidence type="ECO:0000313" key="1">
    <source>
        <dbReference type="EMBL" id="QHT34189.1"/>
    </source>
</evidence>
<reference evidence="1" key="1">
    <citation type="journal article" date="2020" name="Nature">
        <title>Giant virus diversity and host interactions through global metagenomics.</title>
        <authorList>
            <person name="Schulz F."/>
            <person name="Roux S."/>
            <person name="Paez-Espino D."/>
            <person name="Jungbluth S."/>
            <person name="Walsh D.A."/>
            <person name="Denef V.J."/>
            <person name="McMahon K.D."/>
            <person name="Konstantinidis K.T."/>
            <person name="Eloe-Fadrosh E.A."/>
            <person name="Kyrpides N.C."/>
            <person name="Woyke T."/>
        </authorList>
    </citation>
    <scope>NUCLEOTIDE SEQUENCE</scope>
    <source>
        <strain evidence="1">GVMAG-M-3300009161-52</strain>
    </source>
</reference>
<dbReference type="AlphaFoldDB" id="A0A6C0F0X5"/>
<proteinExistence type="predicted"/>
<name>A0A6C0F0X5_9ZZZZ</name>
<dbReference type="EMBL" id="MN738990">
    <property type="protein sequence ID" value="QHT34189.1"/>
    <property type="molecule type" value="Genomic_DNA"/>
</dbReference>
<accession>A0A6C0F0X5</accession>
<sequence length="232" mass="26076">MSSLMETIPETIPETIMENETVEHLQTILDDAVKSILETIPEVVPVVPEVSILDTTLSNISNSLQPSISEIQAAVEPVVESVTETKTICETVKEIVTSILTVKTELLIEYTKSILGSGQITPLNFIMIVNSLMKEIETYKELSGPQKKMIVLDTIKKLINENYNEVYSESTAMSQEYEKQKQILLIIVEQTGPYIIDNLVLAINGKFKLSESRFTIWMNKLFGMCKKSKVDK</sequence>